<dbReference type="AlphaFoldDB" id="A0A9W9NB95"/>
<feature type="compositionally biased region" description="Polar residues" evidence="1">
    <location>
        <begin position="66"/>
        <end position="75"/>
    </location>
</feature>
<protein>
    <submittedName>
        <fullName evidence="2">Uncharacterized protein</fullName>
    </submittedName>
</protein>
<dbReference type="EMBL" id="JAPQKT010000011">
    <property type="protein sequence ID" value="KAJ5216670.1"/>
    <property type="molecule type" value="Genomic_DNA"/>
</dbReference>
<reference evidence="2" key="1">
    <citation type="submission" date="2022-11" db="EMBL/GenBank/DDBJ databases">
        <authorList>
            <person name="Petersen C."/>
        </authorList>
    </citation>
    <scope>NUCLEOTIDE SEQUENCE</scope>
    <source>
        <strain evidence="2">IBT 23319</strain>
    </source>
</reference>
<comment type="caution">
    <text evidence="2">The sequence shown here is derived from an EMBL/GenBank/DDBJ whole genome shotgun (WGS) entry which is preliminary data.</text>
</comment>
<feature type="region of interest" description="Disordered" evidence="1">
    <location>
        <begin position="49"/>
        <end position="75"/>
    </location>
</feature>
<reference evidence="2" key="2">
    <citation type="journal article" date="2023" name="IMA Fungus">
        <title>Comparative genomic study of the Penicillium genus elucidates a diverse pangenome and 15 lateral gene transfer events.</title>
        <authorList>
            <person name="Petersen C."/>
            <person name="Sorensen T."/>
            <person name="Nielsen M.R."/>
            <person name="Sondergaard T.E."/>
            <person name="Sorensen J.L."/>
            <person name="Fitzpatrick D.A."/>
            <person name="Frisvad J.C."/>
            <person name="Nielsen K.L."/>
        </authorList>
    </citation>
    <scope>NUCLEOTIDE SEQUENCE</scope>
    <source>
        <strain evidence="2">IBT 23319</strain>
    </source>
</reference>
<sequence length="75" mass="8817">MVLVYWGLHLPRRSDTASTRDTIQGSEEASRWLVGFAKKFADIHAKNEEETDEMKRLDETRECEDSSQQFRARQK</sequence>
<evidence type="ECO:0000313" key="3">
    <source>
        <dbReference type="Proteomes" id="UP001147733"/>
    </source>
</evidence>
<keyword evidence="3" id="KW-1185">Reference proteome</keyword>
<name>A0A9W9NB95_PENCI</name>
<dbReference type="GeneID" id="81389607"/>
<dbReference type="RefSeq" id="XP_056494949.1">
    <property type="nucleotide sequence ID" value="XM_056650440.1"/>
</dbReference>
<gene>
    <name evidence="2" type="ORF">N7469_011535</name>
</gene>
<proteinExistence type="predicted"/>
<dbReference type="Proteomes" id="UP001147733">
    <property type="component" value="Unassembled WGS sequence"/>
</dbReference>
<feature type="compositionally biased region" description="Basic and acidic residues" evidence="1">
    <location>
        <begin position="49"/>
        <end position="64"/>
    </location>
</feature>
<accession>A0A9W9NB95</accession>
<evidence type="ECO:0000313" key="2">
    <source>
        <dbReference type="EMBL" id="KAJ5216670.1"/>
    </source>
</evidence>
<organism evidence="2 3">
    <name type="scientific">Penicillium citrinum</name>
    <dbReference type="NCBI Taxonomy" id="5077"/>
    <lineage>
        <taxon>Eukaryota</taxon>
        <taxon>Fungi</taxon>
        <taxon>Dikarya</taxon>
        <taxon>Ascomycota</taxon>
        <taxon>Pezizomycotina</taxon>
        <taxon>Eurotiomycetes</taxon>
        <taxon>Eurotiomycetidae</taxon>
        <taxon>Eurotiales</taxon>
        <taxon>Aspergillaceae</taxon>
        <taxon>Penicillium</taxon>
    </lineage>
</organism>
<evidence type="ECO:0000256" key="1">
    <source>
        <dbReference type="SAM" id="MobiDB-lite"/>
    </source>
</evidence>